<dbReference type="AlphaFoldDB" id="A0A941J3D4"/>
<dbReference type="PROSITE" id="PS00678">
    <property type="entry name" value="WD_REPEATS_1"/>
    <property type="match status" value="3"/>
</dbReference>
<protein>
    <submittedName>
        <fullName evidence="4">Uncharacterized protein</fullName>
    </submittedName>
</protein>
<dbReference type="Gene3D" id="2.130.10.10">
    <property type="entry name" value="YVTN repeat-like/Quinoprotein amine dehydrogenase"/>
    <property type="match status" value="3"/>
</dbReference>
<dbReference type="InterPro" id="IPR001680">
    <property type="entry name" value="WD40_rpt"/>
</dbReference>
<reference evidence="4 5" key="1">
    <citation type="submission" date="2021-04" db="EMBL/GenBank/DDBJ databases">
        <title>Characterization of the biosynthetic gene cluster of new lipopeptides with antitumor activity in the genome of the marine Streptomyces PHM034.</title>
        <authorList>
            <person name="Ceniceros A."/>
            <person name="Canedo L."/>
            <person name="Mendez C."/>
            <person name="Olano C."/>
            <person name="Schleissner C."/>
            <person name="Cuevas C."/>
            <person name="De La Calle F."/>
            <person name="Salas J.A."/>
        </authorList>
    </citation>
    <scope>NUCLEOTIDE SEQUENCE [LARGE SCALE GENOMIC DNA]</scope>
    <source>
        <strain evidence="4 5">PHM034</strain>
    </source>
</reference>
<keyword evidence="1 3" id="KW-0853">WD repeat</keyword>
<comment type="caution">
    <text evidence="4">The sequence shown here is derived from an EMBL/GenBank/DDBJ whole genome shotgun (WGS) entry which is preliminary data.</text>
</comment>
<keyword evidence="2" id="KW-0677">Repeat</keyword>
<evidence type="ECO:0000313" key="4">
    <source>
        <dbReference type="EMBL" id="MBR8642692.1"/>
    </source>
</evidence>
<dbReference type="PANTHER" id="PTHR44019:SF8">
    <property type="entry name" value="POC1 CENTRIOLAR PROTEIN HOMOLOG"/>
    <property type="match status" value="1"/>
</dbReference>
<evidence type="ECO:0000256" key="3">
    <source>
        <dbReference type="PROSITE-ProRule" id="PRU00221"/>
    </source>
</evidence>
<sequence length="1075" mass="114420">MAAVHARQRELDDLVTSLARQLRLDQPPDGWSPEALVEAVTASDVPPTVVVDALDEATEPVRVTDELLLPLARSRRPDGEAGCRLLVGARPWEEFAALQRAAAGAGLLIDLDVADPSEQRQDVRDYLAISLADLDGYASGSHRAVRDRLATAAADSLVEASDQEWGAFLVAGVFVRYLAAVPAPGTEQEAELLGRTVPHHLHAVFDLDLRARPNSTAARALLSAFAFAKGDGMPAELAIPLAEALVPGVTSPELQEALGDVLFYLRTDVELDGTTLYRPFHQGLADYLVAETRDPAATEPVERLVLDVLLGCAGQRSGTSLAAWSTAPPYLLRQAVQHARDCHRQDELFTDAEFLVHADPAGVIPALASAETAAGRLAVAVYRASSGAHRQADARIRRQLLAIDAARYGARHLLARLNAGAPPDAWLPRWATGSQVDSALLDTLTGHVDAVTSIAVTETTSTQRVAVTAGDDGTIRLWDLASRQLVKTLCHEPAAGITAVLCLTVQGTPYVVAADQADRLQVWDAVSGTLVGTPHDTGQERILGLSAVEADDEAVIVAAGESSLSFYALRLRRGGHRLSKIAERDLACTAVACTRLGDRRVAVVATRNSGIQIWDVDTAQRTADPFGVRLSAPTAVACTLLDRRPVAVVTTRQSGIWLWDLTGRQVLGEPFGDKLSAATSVTCAVTKGRPIALTTSDDGTVRRWDLRTRTAVGDAFVGHTDWARAVAVTTVPHAAEPGFPDGDQLIALSVSDDSTVRIWDMTPRLPVGRPVTGHRATVQAVATTVVEQRAIALTAAEDDPIHMWGMEHGDHMGSLDGYPARALICTRLGSRPARAGEVAVTSGASRVIRYWNLATRRLTARMSMRHDRAATGLALTRIRERPVLLSCTRGGEIRAWDLEDRVPVTPAVPGHRGAATGVAAVGLQGRPHAVTCGDDGTVLVWDLTPRVPKLVAVLRGHTGGVTAVASAEVGSLPVAVSTGYDRTVRVWDLTTMRQLGDPLSGHDGGVLAVVCATVRGRPTALTSGEDSTVRLWDLEHRTAETLALPMSANALTLAPDGSLVMGCGPEVIVMERRET</sequence>
<dbReference type="InterPro" id="IPR015943">
    <property type="entry name" value="WD40/YVTN_repeat-like_dom_sf"/>
</dbReference>
<dbReference type="PROSITE" id="PS50294">
    <property type="entry name" value="WD_REPEATS_REGION"/>
    <property type="match status" value="2"/>
</dbReference>
<evidence type="ECO:0000256" key="1">
    <source>
        <dbReference type="ARBA" id="ARBA00022574"/>
    </source>
</evidence>
<dbReference type="SMART" id="SM00320">
    <property type="entry name" value="WD40"/>
    <property type="match status" value="9"/>
</dbReference>
<dbReference type="Pfam" id="PF00400">
    <property type="entry name" value="WD40"/>
    <property type="match status" value="5"/>
</dbReference>
<feature type="repeat" description="WD" evidence="3">
    <location>
        <begin position="444"/>
        <end position="488"/>
    </location>
</feature>
<dbReference type="InterPro" id="IPR020472">
    <property type="entry name" value="WD40_PAC1"/>
</dbReference>
<feature type="repeat" description="WD" evidence="3">
    <location>
        <begin position="999"/>
        <end position="1042"/>
    </location>
</feature>
<dbReference type="InterPro" id="IPR036322">
    <property type="entry name" value="WD40_repeat_dom_sf"/>
</dbReference>
<dbReference type="PANTHER" id="PTHR44019">
    <property type="entry name" value="WD REPEAT-CONTAINING PROTEIN 55"/>
    <property type="match status" value="1"/>
</dbReference>
<name>A0A941J3D4_9ACTN</name>
<keyword evidence="5" id="KW-1185">Reference proteome</keyword>
<dbReference type="PROSITE" id="PS50082">
    <property type="entry name" value="WD_REPEATS_2"/>
    <property type="match status" value="3"/>
</dbReference>
<evidence type="ECO:0000313" key="5">
    <source>
        <dbReference type="Proteomes" id="UP000682308"/>
    </source>
</evidence>
<evidence type="ECO:0000256" key="2">
    <source>
        <dbReference type="ARBA" id="ARBA00022737"/>
    </source>
</evidence>
<organism evidence="4 5">
    <name type="scientific">Streptomyces tuirus</name>
    <dbReference type="NCBI Taxonomy" id="68278"/>
    <lineage>
        <taxon>Bacteria</taxon>
        <taxon>Bacillati</taxon>
        <taxon>Actinomycetota</taxon>
        <taxon>Actinomycetes</taxon>
        <taxon>Kitasatosporales</taxon>
        <taxon>Streptomycetaceae</taxon>
        <taxon>Streptomyces</taxon>
    </lineage>
</organism>
<dbReference type="SUPFAM" id="SSF50978">
    <property type="entry name" value="WD40 repeat-like"/>
    <property type="match status" value="2"/>
</dbReference>
<dbReference type="PRINTS" id="PR00320">
    <property type="entry name" value="GPROTEINBRPT"/>
</dbReference>
<feature type="repeat" description="WD" evidence="3">
    <location>
        <begin position="954"/>
        <end position="997"/>
    </location>
</feature>
<proteinExistence type="predicted"/>
<accession>A0A941J3D4</accession>
<dbReference type="EMBL" id="JAGTPG010000002">
    <property type="protein sequence ID" value="MBR8642692.1"/>
    <property type="molecule type" value="Genomic_DNA"/>
</dbReference>
<gene>
    <name evidence="4" type="ORF">KEF29_33695</name>
</gene>
<dbReference type="Proteomes" id="UP000682308">
    <property type="component" value="Unassembled WGS sequence"/>
</dbReference>
<dbReference type="InterPro" id="IPR019775">
    <property type="entry name" value="WD40_repeat_CS"/>
</dbReference>
<dbReference type="InterPro" id="IPR050505">
    <property type="entry name" value="WDR55/POC1"/>
</dbReference>